<protein>
    <submittedName>
        <fullName evidence="1">Uncharacterized protein</fullName>
    </submittedName>
</protein>
<name>A0A378VVN8_NEIGO</name>
<accession>A0A378VVN8</accession>
<evidence type="ECO:0000313" key="1">
    <source>
        <dbReference type="EMBL" id="SUA20956.1"/>
    </source>
</evidence>
<organism evidence="1">
    <name type="scientific">Neisseria gonorrhoeae</name>
    <dbReference type="NCBI Taxonomy" id="485"/>
    <lineage>
        <taxon>Bacteria</taxon>
        <taxon>Pseudomonadati</taxon>
        <taxon>Pseudomonadota</taxon>
        <taxon>Betaproteobacteria</taxon>
        <taxon>Neisseriales</taxon>
        <taxon>Neisseriaceae</taxon>
        <taxon>Neisseria</taxon>
    </lineage>
</organism>
<dbReference type="AlphaFoldDB" id="A0A378VVN8"/>
<dbReference type="EMBL" id="UGRI01000001">
    <property type="protein sequence ID" value="SUA20956.1"/>
    <property type="molecule type" value="Genomic_DNA"/>
</dbReference>
<gene>
    <name evidence="1" type="ORF">NCTC11421_01061</name>
</gene>
<reference evidence="1" key="1">
    <citation type="submission" date="2018-06" db="EMBL/GenBank/DDBJ databases">
        <authorList>
            <consortium name="Pathogen Informatics"/>
            <person name="Doyle S."/>
        </authorList>
    </citation>
    <scope>NUCLEOTIDE SEQUENCE [LARGE SCALE GENOMIC DNA]</scope>
    <source>
        <strain evidence="1">NCTC11421</strain>
    </source>
</reference>
<proteinExistence type="predicted"/>
<sequence>MAYRTARKRCRRRPQRVVGRGNQDFVAVVEQRLHRHRNQLGHAVADIDIVYRNIAQTFVLIVVNNGFACGIQPFESQ</sequence>